<evidence type="ECO:0000313" key="3">
    <source>
        <dbReference type="Proteomes" id="UP000501379"/>
    </source>
</evidence>
<gene>
    <name evidence="2" type="ORF">HNE05_19325</name>
</gene>
<name>A0A6M8FNB0_9GAMM</name>
<protein>
    <submittedName>
        <fullName evidence="2">Uncharacterized protein</fullName>
    </submittedName>
</protein>
<evidence type="ECO:0000256" key="1">
    <source>
        <dbReference type="SAM" id="Phobius"/>
    </source>
</evidence>
<accession>A0A6M8FNB0</accession>
<keyword evidence="1" id="KW-0812">Transmembrane</keyword>
<organism evidence="2 3">
    <name type="scientific">Aquipseudomonas campi</name>
    <dbReference type="NCBI Taxonomy" id="2731681"/>
    <lineage>
        <taxon>Bacteria</taxon>
        <taxon>Pseudomonadati</taxon>
        <taxon>Pseudomonadota</taxon>
        <taxon>Gammaproteobacteria</taxon>
        <taxon>Pseudomonadales</taxon>
        <taxon>Pseudomonadaceae</taxon>
        <taxon>Aquipseudomonas</taxon>
    </lineage>
</organism>
<feature type="transmembrane region" description="Helical" evidence="1">
    <location>
        <begin position="47"/>
        <end position="66"/>
    </location>
</feature>
<dbReference type="Proteomes" id="UP000501379">
    <property type="component" value="Chromosome"/>
</dbReference>
<reference evidence="2" key="1">
    <citation type="submission" date="2020-07" db="EMBL/GenBank/DDBJ databases">
        <title>Nitrate ammonifying Pseudomonas campi sp. nov. isolated from German agricultural grassland.</title>
        <authorList>
            <person name="Timsy T."/>
            <person name="Ulrich A."/>
            <person name="Spanner T."/>
            <person name="Foesel B."/>
            <person name="Kolb S."/>
            <person name="Horn M.A."/>
            <person name="Behrendt U."/>
        </authorList>
    </citation>
    <scope>NUCLEOTIDE SEQUENCE</scope>
    <source>
        <strain evidence="2">S1-A32-2</strain>
    </source>
</reference>
<keyword evidence="1" id="KW-1133">Transmembrane helix</keyword>
<dbReference type="KEGG" id="pcam:HNE05_19325"/>
<sequence>MKDFIYANLPYLLLAPLALALLLAEQEIGFAASRRFWEPSEGLTLGLTVQRMIAALLLVFAVRKIWLNTRR</sequence>
<proteinExistence type="predicted"/>
<evidence type="ECO:0000313" key="2">
    <source>
        <dbReference type="EMBL" id="QKE65792.1"/>
    </source>
</evidence>
<dbReference type="EMBL" id="CP053697">
    <property type="protein sequence ID" value="QKE65792.1"/>
    <property type="molecule type" value="Genomic_DNA"/>
</dbReference>
<keyword evidence="3" id="KW-1185">Reference proteome</keyword>
<dbReference type="AlphaFoldDB" id="A0A6M8FNB0"/>
<keyword evidence="1" id="KW-0472">Membrane</keyword>